<dbReference type="InterPro" id="IPR031105">
    <property type="entry name" value="TRP_plant"/>
</dbReference>
<dbReference type="EMBL" id="BDDD01001508">
    <property type="protein sequence ID" value="GAV76577.1"/>
    <property type="molecule type" value="Genomic_DNA"/>
</dbReference>
<dbReference type="InterPro" id="IPR000626">
    <property type="entry name" value="Ubiquitin-like_dom"/>
</dbReference>
<evidence type="ECO:0000256" key="2">
    <source>
        <dbReference type="ARBA" id="ARBA00023125"/>
    </source>
</evidence>
<gene>
    <name evidence="8" type="ORF">CFOL_v3_20050</name>
</gene>
<dbReference type="InterPro" id="IPR029071">
    <property type="entry name" value="Ubiquitin-like_domsf"/>
</dbReference>
<evidence type="ECO:0000313" key="8">
    <source>
        <dbReference type="EMBL" id="GAV76577.1"/>
    </source>
</evidence>
<feature type="domain" description="Myb-like" evidence="6">
    <location>
        <begin position="580"/>
        <end position="635"/>
    </location>
</feature>
<evidence type="ECO:0000259" key="7">
    <source>
        <dbReference type="PROSITE" id="PS51294"/>
    </source>
</evidence>
<dbReference type="InParanoid" id="A0A1Q3C8H0"/>
<dbReference type="PROSITE" id="PS50090">
    <property type="entry name" value="MYB_LIKE"/>
    <property type="match status" value="1"/>
</dbReference>
<evidence type="ECO:0000259" key="5">
    <source>
        <dbReference type="PROSITE" id="PS50053"/>
    </source>
</evidence>
<dbReference type="PANTHER" id="PTHR21717">
    <property type="entry name" value="TELOMERIC REPEAT BINDING PROTEIN"/>
    <property type="match status" value="1"/>
</dbReference>
<protein>
    <recommendedName>
        <fullName evidence="10">Myb_DNA-binding domain-containing protein</fullName>
    </recommendedName>
</protein>
<evidence type="ECO:0000259" key="6">
    <source>
        <dbReference type="PROSITE" id="PS50090"/>
    </source>
</evidence>
<proteinExistence type="predicted"/>
<evidence type="ECO:0000256" key="1">
    <source>
        <dbReference type="ARBA" id="ARBA00004123"/>
    </source>
</evidence>
<keyword evidence="3" id="KW-0539">Nucleus</keyword>
<dbReference type="InterPro" id="IPR001005">
    <property type="entry name" value="SANT/Myb"/>
</dbReference>
<dbReference type="InterPro" id="IPR057625">
    <property type="entry name" value="TPR1-6-like_ubiquitin"/>
</dbReference>
<reference evidence="9" key="1">
    <citation type="submission" date="2016-04" db="EMBL/GenBank/DDBJ databases">
        <title>Cephalotus genome sequencing.</title>
        <authorList>
            <person name="Fukushima K."/>
            <person name="Hasebe M."/>
            <person name="Fang X."/>
        </authorList>
    </citation>
    <scope>NUCLEOTIDE SEQUENCE [LARGE SCALE GENOMIC DNA]</scope>
    <source>
        <strain evidence="9">cv. St1</strain>
    </source>
</reference>
<feature type="domain" description="Ubiquitin-like" evidence="5">
    <location>
        <begin position="396"/>
        <end position="464"/>
    </location>
</feature>
<accession>A0A1Q3C8H0</accession>
<dbReference type="Pfam" id="PF23603">
    <property type="entry name" value="Ubiquitin_TPR1"/>
    <property type="match status" value="1"/>
</dbReference>
<keyword evidence="9" id="KW-1185">Reference proteome</keyword>
<name>A0A1Q3C8H0_CEPFO</name>
<evidence type="ECO:0000313" key="9">
    <source>
        <dbReference type="Proteomes" id="UP000187406"/>
    </source>
</evidence>
<dbReference type="SMART" id="SM00717">
    <property type="entry name" value="SANT"/>
    <property type="match status" value="1"/>
</dbReference>
<evidence type="ECO:0008006" key="10">
    <source>
        <dbReference type="Google" id="ProtNLM"/>
    </source>
</evidence>
<dbReference type="AlphaFoldDB" id="A0A1Q3C8H0"/>
<dbReference type="Pfam" id="PF00249">
    <property type="entry name" value="Myb_DNA-binding"/>
    <property type="match status" value="1"/>
</dbReference>
<feature type="domain" description="HTH myb-type" evidence="7">
    <location>
        <begin position="581"/>
        <end position="639"/>
    </location>
</feature>
<comment type="subcellular location">
    <subcellularLocation>
        <location evidence="1">Nucleus</location>
    </subcellularLocation>
</comment>
<feature type="region of interest" description="Disordered" evidence="4">
    <location>
        <begin position="483"/>
        <end position="516"/>
    </location>
</feature>
<dbReference type="InterPro" id="IPR009057">
    <property type="entry name" value="Homeodomain-like_sf"/>
</dbReference>
<dbReference type="CDD" id="cd11660">
    <property type="entry name" value="SANT_TRF"/>
    <property type="match status" value="1"/>
</dbReference>
<evidence type="ECO:0000256" key="3">
    <source>
        <dbReference type="ARBA" id="ARBA00023242"/>
    </source>
</evidence>
<dbReference type="PROSITE" id="PS50053">
    <property type="entry name" value="UBIQUITIN_2"/>
    <property type="match status" value="1"/>
</dbReference>
<dbReference type="SUPFAM" id="SSF46689">
    <property type="entry name" value="Homeodomain-like"/>
    <property type="match status" value="1"/>
</dbReference>
<dbReference type="GO" id="GO:0042162">
    <property type="term" value="F:telomeric DNA binding"/>
    <property type="evidence" value="ECO:0007669"/>
    <property type="project" value="UniProtKB-ARBA"/>
</dbReference>
<dbReference type="GO" id="GO:0005634">
    <property type="term" value="C:nucleus"/>
    <property type="evidence" value="ECO:0007669"/>
    <property type="project" value="UniProtKB-SubCell"/>
</dbReference>
<evidence type="ECO:0000256" key="4">
    <source>
        <dbReference type="SAM" id="MobiDB-lite"/>
    </source>
</evidence>
<sequence length="683" mass="75383">MVLHRRLDYGFNGYQVPVVPRASRSARGRVPIKKKFDDQRKRAFEILATVAGKLLLESEGSGCFDSSHGKDQDNRVKNNNKWETEDPGRLSNADPCEKERCDEKPFTCLPRMKGHHQSCTLNEGSHVPDNFGFDISFNSGNAQGSEKASFVEKSAAVNGRRACGSRSCKVGGDSIHGVECATSLSTPVTKRKIEAESSIIRNVKTGNVPFRGTLNDKMVLAREPPALVCSQSNVITPSFRGFIPPGPASWQDDTVKVVCRDDDENSIGCTSTHPSTMLKAYRPLPDIIDRRIRNLSASRCWRVAPNLFRTDKKANPIYHKVKTCYARQRSQRIFSFKRKKFLDRSPLSKSSGRFCCEGIFNSPDKRSNGDNCGAALGGSSSVASQQAPPRSGDCNVKLSIKAFKVPELFIEIPVTATVGSLKRTVMEAVTAILGDELHVGVFLQGKMVRDDSKTLLQTGISQDNKHHSLGFMLEPRHAQIMPPECTEDPPLLPGGTSQQHTKQTASPVLQPGSSNVSQVSPVMNLSSCVETNLGVVPPLVDTSADNAMPKSQALVSVPAISMEALAMFALHQKPGHSEFVQRRIRRPFSVSEVEALVQAVEELGTGRWRDVKLRAFENANHRTYVDLKDKWKTLVHTARISPQQRRGEPVPQELLDRVLAAHSYWSQQQDKHQLKGTGLQLCL</sequence>
<dbReference type="STRING" id="3775.A0A1Q3C8H0"/>
<feature type="region of interest" description="Disordered" evidence="4">
    <location>
        <begin position="63"/>
        <end position="96"/>
    </location>
</feature>
<keyword evidence="2" id="KW-0238">DNA-binding</keyword>
<organism evidence="8 9">
    <name type="scientific">Cephalotus follicularis</name>
    <name type="common">Albany pitcher plant</name>
    <dbReference type="NCBI Taxonomy" id="3775"/>
    <lineage>
        <taxon>Eukaryota</taxon>
        <taxon>Viridiplantae</taxon>
        <taxon>Streptophyta</taxon>
        <taxon>Embryophyta</taxon>
        <taxon>Tracheophyta</taxon>
        <taxon>Spermatophyta</taxon>
        <taxon>Magnoliopsida</taxon>
        <taxon>eudicotyledons</taxon>
        <taxon>Gunneridae</taxon>
        <taxon>Pentapetalae</taxon>
        <taxon>rosids</taxon>
        <taxon>fabids</taxon>
        <taxon>Oxalidales</taxon>
        <taxon>Cephalotaceae</taxon>
        <taxon>Cephalotus</taxon>
    </lineage>
</organism>
<dbReference type="PROSITE" id="PS51294">
    <property type="entry name" value="HTH_MYB"/>
    <property type="match status" value="1"/>
</dbReference>
<dbReference type="SUPFAM" id="SSF54236">
    <property type="entry name" value="Ubiquitin-like"/>
    <property type="match status" value="1"/>
</dbReference>
<comment type="caution">
    <text evidence="8">The sequence shown here is derived from an EMBL/GenBank/DDBJ whole genome shotgun (WGS) entry which is preliminary data.</text>
</comment>
<dbReference type="OrthoDB" id="2020981at2759"/>
<dbReference type="PANTHER" id="PTHR21717:SF83">
    <property type="match status" value="1"/>
</dbReference>
<dbReference type="InterPro" id="IPR017930">
    <property type="entry name" value="Myb_dom"/>
</dbReference>
<dbReference type="Gene3D" id="1.10.246.220">
    <property type="match status" value="1"/>
</dbReference>
<feature type="compositionally biased region" description="Basic and acidic residues" evidence="4">
    <location>
        <begin position="67"/>
        <end position="88"/>
    </location>
</feature>
<dbReference type="Proteomes" id="UP000187406">
    <property type="component" value="Unassembled WGS sequence"/>
</dbReference>
<feature type="compositionally biased region" description="Polar residues" evidence="4">
    <location>
        <begin position="495"/>
        <end position="516"/>
    </location>
</feature>